<keyword evidence="2" id="KW-0479">Metal-binding</keyword>
<dbReference type="Proteomes" id="UP000760494">
    <property type="component" value="Unassembled WGS sequence"/>
</dbReference>
<dbReference type="InterPro" id="IPR017850">
    <property type="entry name" value="Alkaline_phosphatase_core_sf"/>
</dbReference>
<dbReference type="SUPFAM" id="SSF53649">
    <property type="entry name" value="Alkaline phosphatase-like"/>
    <property type="match status" value="1"/>
</dbReference>
<comment type="similarity">
    <text evidence="1">Belongs to the sulfatase family.</text>
</comment>
<dbReference type="InterPro" id="IPR000917">
    <property type="entry name" value="Sulfatase_N"/>
</dbReference>
<dbReference type="OrthoDB" id="103349at2759"/>
<gene>
    <name evidence="6" type="ORF">C2S_12492</name>
</gene>
<dbReference type="AlphaFoldDB" id="A0A0I9YLM3"/>
<sequence>MGSIPTRKQPNFLVIVADDLGYSDLGCFGSEIATPNLDRLSQTGVRLTNFHTASACSPTRSMLFSGTDNHIAGLGQMTEHMARFMDKYKNRPGYEGYLNFRVAALSEILQDAGYHTIMSGKWHLGTTNETSPHARGFDNSYVFLSGCCNHYNYEPQLDDPAHGFFTPMNAGKFWMQDDRFLDRKDPKDIPKDFYSTTTFSEKLIDYLKDRKDIEQPFFAYLPFTAPHWPLQAPRETIEKYRGIYDEGPAALRKRRLANLVKLGLISEDTEPAPMTVELWDKMSPTEKAESARKMEVYAAMVDLIDVNIGRVVDYLDSVEELDNTFVLFMSDNGAEGAMLEAVPMMGSVGSVPRIINKYYNNSIDNMGMADSYIWYGPEWACASMAPSRGFKTWITEGGIRCPCLVRYPPFSKAGGSHTDSFCTVMDILPTVLDLAGVPLPGSKFRGREVFPVRGSSWVPHLEDQSPTFHDEEKEITGWELFGLRAIREGHWKALYMTAPRGKDKWELYNLKNDPGELHDLADDNPEIMDRLIDLWEIYYSETGMFDPGHEFGVTKI</sequence>
<dbReference type="GO" id="GO:0004065">
    <property type="term" value="F:arylsulfatase activity"/>
    <property type="evidence" value="ECO:0007669"/>
    <property type="project" value="TreeGrafter"/>
</dbReference>
<evidence type="ECO:0000313" key="6">
    <source>
        <dbReference type="EMBL" id="VTT82487.1"/>
    </source>
</evidence>
<dbReference type="InterPro" id="IPR024607">
    <property type="entry name" value="Sulfatase_CS"/>
</dbReference>
<proteinExistence type="inferred from homology"/>
<dbReference type="PROSITE" id="PS00149">
    <property type="entry name" value="SULFATASE_2"/>
    <property type="match status" value="1"/>
</dbReference>
<evidence type="ECO:0000256" key="2">
    <source>
        <dbReference type="ARBA" id="ARBA00022723"/>
    </source>
</evidence>
<name>A0A0I9YLM3_FUSFU</name>
<dbReference type="PANTHER" id="PTHR42693">
    <property type="entry name" value="ARYLSULFATASE FAMILY MEMBER"/>
    <property type="match status" value="1"/>
</dbReference>
<evidence type="ECO:0000256" key="4">
    <source>
        <dbReference type="ARBA" id="ARBA00022837"/>
    </source>
</evidence>
<dbReference type="InterPro" id="IPR050738">
    <property type="entry name" value="Sulfatase"/>
</dbReference>
<reference evidence="6" key="1">
    <citation type="submission" date="2019-05" db="EMBL/GenBank/DDBJ databases">
        <authorList>
            <person name="Piombo E."/>
        </authorList>
    </citation>
    <scope>NUCLEOTIDE SEQUENCE</scope>
    <source>
        <strain evidence="6">C2S</strain>
    </source>
</reference>
<dbReference type="Gene3D" id="3.40.720.10">
    <property type="entry name" value="Alkaline Phosphatase, subunit A"/>
    <property type="match status" value="1"/>
</dbReference>
<dbReference type="Pfam" id="PF00884">
    <property type="entry name" value="Sulfatase"/>
    <property type="match status" value="1"/>
</dbReference>
<protein>
    <recommendedName>
        <fullName evidence="5">Sulfatase N-terminal domain-containing protein</fullName>
    </recommendedName>
</protein>
<organism evidence="6 7">
    <name type="scientific">Fusarium fujikuroi</name>
    <name type="common">Bakanae and foot rot disease fungus</name>
    <name type="synonym">Gibberella fujikuroi</name>
    <dbReference type="NCBI Taxonomy" id="5127"/>
    <lineage>
        <taxon>Eukaryota</taxon>
        <taxon>Fungi</taxon>
        <taxon>Dikarya</taxon>
        <taxon>Ascomycota</taxon>
        <taxon>Pezizomycotina</taxon>
        <taxon>Sordariomycetes</taxon>
        <taxon>Hypocreomycetidae</taxon>
        <taxon>Hypocreales</taxon>
        <taxon>Nectriaceae</taxon>
        <taxon>Fusarium</taxon>
        <taxon>Fusarium fujikuroi species complex</taxon>
    </lineage>
</organism>
<dbReference type="PANTHER" id="PTHR42693:SF33">
    <property type="entry name" value="ARYLSULFATASE"/>
    <property type="match status" value="1"/>
</dbReference>
<dbReference type="EMBL" id="CABFJX010000414">
    <property type="protein sequence ID" value="VTT82487.1"/>
    <property type="molecule type" value="Genomic_DNA"/>
</dbReference>
<keyword evidence="3" id="KW-0378">Hydrolase</keyword>
<dbReference type="eggNOG" id="KOG3867">
    <property type="taxonomic scope" value="Eukaryota"/>
</dbReference>
<evidence type="ECO:0000256" key="1">
    <source>
        <dbReference type="ARBA" id="ARBA00008779"/>
    </source>
</evidence>
<accession>A0A0I9YLM3</accession>
<dbReference type="GO" id="GO:0046872">
    <property type="term" value="F:metal ion binding"/>
    <property type="evidence" value="ECO:0007669"/>
    <property type="project" value="UniProtKB-KW"/>
</dbReference>
<keyword evidence="4" id="KW-0106">Calcium</keyword>
<dbReference type="CDD" id="cd16025">
    <property type="entry name" value="PAS_like"/>
    <property type="match status" value="1"/>
</dbReference>
<evidence type="ECO:0000313" key="7">
    <source>
        <dbReference type="Proteomes" id="UP000760494"/>
    </source>
</evidence>
<evidence type="ECO:0000259" key="5">
    <source>
        <dbReference type="Pfam" id="PF00884"/>
    </source>
</evidence>
<feature type="domain" description="Sulfatase N-terminal" evidence="5">
    <location>
        <begin position="10"/>
        <end position="437"/>
    </location>
</feature>
<comment type="caution">
    <text evidence="6">The sequence shown here is derived from an EMBL/GenBank/DDBJ whole genome shotgun (WGS) entry which is preliminary data.</text>
</comment>
<evidence type="ECO:0000256" key="3">
    <source>
        <dbReference type="ARBA" id="ARBA00022801"/>
    </source>
</evidence>
<dbReference type="Gene3D" id="3.30.1120.10">
    <property type="match status" value="1"/>
</dbReference>